<dbReference type="EMBL" id="BMWC01000022">
    <property type="protein sequence ID" value="GGX35483.1"/>
    <property type="molecule type" value="Genomic_DNA"/>
</dbReference>
<keyword evidence="2" id="KW-0732">Signal</keyword>
<feature type="chain" id="PRO_5046967647" description="SH3b domain-containing protein" evidence="2">
    <location>
        <begin position="28"/>
        <end position="178"/>
    </location>
</feature>
<reference evidence="5" key="1">
    <citation type="journal article" date="2019" name="Int. J. Syst. Evol. Microbiol.">
        <title>The Global Catalogue of Microorganisms (GCM) 10K type strain sequencing project: providing services to taxonomists for standard genome sequencing and annotation.</title>
        <authorList>
            <consortium name="The Broad Institute Genomics Platform"/>
            <consortium name="The Broad Institute Genome Sequencing Center for Infectious Disease"/>
            <person name="Wu L."/>
            <person name="Ma J."/>
        </authorList>
    </citation>
    <scope>NUCLEOTIDE SEQUENCE [LARGE SCALE GENOMIC DNA]</scope>
    <source>
        <strain evidence="5">JCM 4866</strain>
    </source>
</reference>
<protein>
    <recommendedName>
        <fullName evidence="3">SH3b domain-containing protein</fullName>
    </recommendedName>
</protein>
<organism evidence="4 5">
    <name type="scientific">Streptomyces lomondensis</name>
    <dbReference type="NCBI Taxonomy" id="68229"/>
    <lineage>
        <taxon>Bacteria</taxon>
        <taxon>Bacillati</taxon>
        <taxon>Actinomycetota</taxon>
        <taxon>Actinomycetes</taxon>
        <taxon>Kitasatosporales</taxon>
        <taxon>Streptomycetaceae</taxon>
        <taxon>Streptomyces</taxon>
    </lineage>
</organism>
<proteinExistence type="predicted"/>
<sequence length="178" mass="18677">MSLRSRLSIATAAGLLAAAAAVTPAAAAHDDWDPTGGNGNHHHDPSGGDGHHDHDPIGGNGGHHDHDPIGGNGGHHDHDPIGGNGGHHDHDGSGGDSHHDRRLYKGVVTASTLALRSAPNRGSQIIRYAHRGDIVRIFCKTGGEKVKGNPLWYLLTDGTWAWGAARYIDNIGPAPRWC</sequence>
<name>A0ABQ2XWS4_9ACTN</name>
<dbReference type="Gene3D" id="2.30.30.40">
    <property type="entry name" value="SH3 Domains"/>
    <property type="match status" value="1"/>
</dbReference>
<feature type="domain" description="SH3b" evidence="3">
    <location>
        <begin position="111"/>
        <end position="169"/>
    </location>
</feature>
<accession>A0ABQ2XWS4</accession>
<dbReference type="Pfam" id="PF08239">
    <property type="entry name" value="SH3_3"/>
    <property type="match status" value="1"/>
</dbReference>
<feature type="region of interest" description="Disordered" evidence="1">
    <location>
        <begin position="28"/>
        <end position="100"/>
    </location>
</feature>
<keyword evidence="5" id="KW-1185">Reference proteome</keyword>
<dbReference type="RefSeq" id="WP_190054965.1">
    <property type="nucleotide sequence ID" value="NZ_BMWC01000022.1"/>
</dbReference>
<evidence type="ECO:0000256" key="2">
    <source>
        <dbReference type="SAM" id="SignalP"/>
    </source>
</evidence>
<dbReference type="Proteomes" id="UP000617743">
    <property type="component" value="Unassembled WGS sequence"/>
</dbReference>
<dbReference type="InterPro" id="IPR003646">
    <property type="entry name" value="SH3-like_bac-type"/>
</dbReference>
<gene>
    <name evidence="4" type="ORF">GCM10010383_77080</name>
</gene>
<evidence type="ECO:0000313" key="4">
    <source>
        <dbReference type="EMBL" id="GGX35483.1"/>
    </source>
</evidence>
<evidence type="ECO:0000259" key="3">
    <source>
        <dbReference type="Pfam" id="PF08239"/>
    </source>
</evidence>
<evidence type="ECO:0000256" key="1">
    <source>
        <dbReference type="SAM" id="MobiDB-lite"/>
    </source>
</evidence>
<comment type="caution">
    <text evidence="4">The sequence shown here is derived from an EMBL/GenBank/DDBJ whole genome shotgun (WGS) entry which is preliminary data.</text>
</comment>
<feature type="signal peptide" evidence="2">
    <location>
        <begin position="1"/>
        <end position="27"/>
    </location>
</feature>
<evidence type="ECO:0000313" key="5">
    <source>
        <dbReference type="Proteomes" id="UP000617743"/>
    </source>
</evidence>
<feature type="compositionally biased region" description="Basic and acidic residues" evidence="1">
    <location>
        <begin position="41"/>
        <end position="99"/>
    </location>
</feature>